<reference evidence="10" key="1">
    <citation type="submission" date="2021-02" db="EMBL/GenBank/DDBJ databases">
        <authorList>
            <person name="Nowell W R."/>
        </authorList>
    </citation>
    <scope>NUCLEOTIDE SEQUENCE</scope>
    <source>
        <strain evidence="10">Ploen Becks lab</strain>
    </source>
</reference>
<sequence>MRGLVLLFAVACAASALDVSLDSYWQSFKTTHKKTYLNSAQELERRAIWESNLRFIRQHNLQAQLGKKSFTVKMNKFGDLTNLEFAKLYNGFNATSNMRRRLNVVPRTKVAVPDAVDWRTQGYVTPVKDQGQCGSCWAFSAVAALEGQHFKQAGELVSLSEQNLVDCSGKYGNEGCNGGLMDQAFEYIKANKGIDTEESYPYTARDGKCKFNPATVGATDTGYVDIEAESEEALTEALATVGPVSVAIDASQMSFQFYSSGVYSDDYCSSYYLDHGVTAVGYDSLGDGQDYYIVKNSWGTDWGSEGYIWMARNQDNMCGIASMASYPIV</sequence>
<proteinExistence type="inferred from homology"/>
<dbReference type="InterPro" id="IPR000668">
    <property type="entry name" value="Peptidase_C1A_C"/>
</dbReference>
<dbReference type="Proteomes" id="UP000663879">
    <property type="component" value="Unassembled WGS sequence"/>
</dbReference>
<evidence type="ECO:0000259" key="8">
    <source>
        <dbReference type="SMART" id="SM00645"/>
    </source>
</evidence>
<evidence type="ECO:0000259" key="9">
    <source>
        <dbReference type="SMART" id="SM00848"/>
    </source>
</evidence>
<dbReference type="PRINTS" id="PR00705">
    <property type="entry name" value="PAPAIN"/>
</dbReference>
<dbReference type="InterPro" id="IPR000169">
    <property type="entry name" value="Pept_cys_AS"/>
</dbReference>
<evidence type="ECO:0000256" key="7">
    <source>
        <dbReference type="SAM" id="SignalP"/>
    </source>
</evidence>
<dbReference type="SMART" id="SM00848">
    <property type="entry name" value="Inhibitor_I29"/>
    <property type="match status" value="1"/>
</dbReference>
<evidence type="ECO:0000256" key="2">
    <source>
        <dbReference type="ARBA" id="ARBA00022670"/>
    </source>
</evidence>
<dbReference type="GO" id="GO:0006508">
    <property type="term" value="P:proteolysis"/>
    <property type="evidence" value="ECO:0007669"/>
    <property type="project" value="UniProtKB-KW"/>
</dbReference>
<evidence type="ECO:0000256" key="4">
    <source>
        <dbReference type="ARBA" id="ARBA00022807"/>
    </source>
</evidence>
<dbReference type="CDD" id="cd02248">
    <property type="entry name" value="Peptidase_C1A"/>
    <property type="match status" value="1"/>
</dbReference>
<accession>A0A813N6U2</accession>
<comment type="similarity">
    <text evidence="1">Belongs to the peptidase C1 family.</text>
</comment>
<evidence type="ECO:0000256" key="1">
    <source>
        <dbReference type="ARBA" id="ARBA00008455"/>
    </source>
</evidence>
<keyword evidence="4" id="KW-0788">Thiol protease</keyword>
<evidence type="ECO:0000313" key="10">
    <source>
        <dbReference type="EMBL" id="CAF0731954.1"/>
    </source>
</evidence>
<evidence type="ECO:0000256" key="3">
    <source>
        <dbReference type="ARBA" id="ARBA00022801"/>
    </source>
</evidence>
<dbReference type="InterPro" id="IPR039417">
    <property type="entry name" value="Peptidase_C1A_papain-like"/>
</dbReference>
<dbReference type="InterPro" id="IPR013128">
    <property type="entry name" value="Peptidase_C1A"/>
</dbReference>
<evidence type="ECO:0000256" key="6">
    <source>
        <dbReference type="ARBA" id="ARBA00023157"/>
    </source>
</evidence>
<protein>
    <submittedName>
        <fullName evidence="10">Uncharacterized protein</fullName>
    </submittedName>
</protein>
<keyword evidence="7" id="KW-0732">Signal</keyword>
<dbReference type="EMBL" id="CAJNOC010000241">
    <property type="protein sequence ID" value="CAF0731954.1"/>
    <property type="molecule type" value="Genomic_DNA"/>
</dbReference>
<dbReference type="Gene3D" id="3.90.70.10">
    <property type="entry name" value="Cysteine proteinases"/>
    <property type="match status" value="1"/>
</dbReference>
<dbReference type="SMART" id="SM00645">
    <property type="entry name" value="Pept_C1"/>
    <property type="match status" value="1"/>
</dbReference>
<dbReference type="GO" id="GO:0008234">
    <property type="term" value="F:cysteine-type peptidase activity"/>
    <property type="evidence" value="ECO:0007669"/>
    <property type="project" value="UniProtKB-KW"/>
</dbReference>
<keyword evidence="11" id="KW-1185">Reference proteome</keyword>
<dbReference type="SUPFAM" id="SSF54001">
    <property type="entry name" value="Cysteine proteinases"/>
    <property type="match status" value="1"/>
</dbReference>
<keyword evidence="6" id="KW-1015">Disulfide bond</keyword>
<dbReference type="Pfam" id="PF08246">
    <property type="entry name" value="Inhibitor_I29"/>
    <property type="match status" value="1"/>
</dbReference>
<evidence type="ECO:0000256" key="5">
    <source>
        <dbReference type="ARBA" id="ARBA00023145"/>
    </source>
</evidence>
<comment type="caution">
    <text evidence="10">The sequence shown here is derived from an EMBL/GenBank/DDBJ whole genome shotgun (WGS) entry which is preliminary data.</text>
</comment>
<dbReference type="PROSITE" id="PS00139">
    <property type="entry name" value="THIOL_PROTEASE_CYS"/>
    <property type="match status" value="1"/>
</dbReference>
<dbReference type="OrthoDB" id="10253408at2759"/>
<gene>
    <name evidence="10" type="ORF">OXX778_LOCUS2894</name>
</gene>
<dbReference type="InterPro" id="IPR038765">
    <property type="entry name" value="Papain-like_cys_pep_sf"/>
</dbReference>
<feature type="domain" description="Cathepsin propeptide inhibitor" evidence="9">
    <location>
        <begin position="25"/>
        <end position="85"/>
    </location>
</feature>
<keyword evidence="3" id="KW-0378">Hydrolase</keyword>
<keyword evidence="2" id="KW-0645">Protease</keyword>
<dbReference type="FunFam" id="3.90.70.10:FF:000006">
    <property type="entry name" value="Cathepsin S"/>
    <property type="match status" value="1"/>
</dbReference>
<dbReference type="InterPro" id="IPR025660">
    <property type="entry name" value="Pept_his_AS"/>
</dbReference>
<feature type="chain" id="PRO_5032292756" evidence="7">
    <location>
        <begin position="17"/>
        <end position="329"/>
    </location>
</feature>
<dbReference type="PROSITE" id="PS00639">
    <property type="entry name" value="THIOL_PROTEASE_HIS"/>
    <property type="match status" value="1"/>
</dbReference>
<keyword evidence="5" id="KW-0865">Zymogen</keyword>
<feature type="domain" description="Peptidase C1A papain C-terminal" evidence="8">
    <location>
        <begin position="112"/>
        <end position="328"/>
    </location>
</feature>
<dbReference type="PANTHER" id="PTHR12411">
    <property type="entry name" value="CYSTEINE PROTEASE FAMILY C1-RELATED"/>
    <property type="match status" value="1"/>
</dbReference>
<name>A0A813N6U2_9BILA</name>
<feature type="signal peptide" evidence="7">
    <location>
        <begin position="1"/>
        <end position="16"/>
    </location>
</feature>
<dbReference type="InterPro" id="IPR013201">
    <property type="entry name" value="Prot_inhib_I29"/>
</dbReference>
<evidence type="ECO:0000313" key="11">
    <source>
        <dbReference type="Proteomes" id="UP000663879"/>
    </source>
</evidence>
<dbReference type="AlphaFoldDB" id="A0A813N6U2"/>
<dbReference type="Pfam" id="PF00112">
    <property type="entry name" value="Peptidase_C1"/>
    <property type="match status" value="1"/>
</dbReference>
<organism evidence="10 11">
    <name type="scientific">Brachionus calyciflorus</name>
    <dbReference type="NCBI Taxonomy" id="104777"/>
    <lineage>
        <taxon>Eukaryota</taxon>
        <taxon>Metazoa</taxon>
        <taxon>Spiralia</taxon>
        <taxon>Gnathifera</taxon>
        <taxon>Rotifera</taxon>
        <taxon>Eurotatoria</taxon>
        <taxon>Monogononta</taxon>
        <taxon>Pseudotrocha</taxon>
        <taxon>Ploima</taxon>
        <taxon>Brachionidae</taxon>
        <taxon>Brachionus</taxon>
    </lineage>
</organism>